<gene>
    <name evidence="1" type="ORF">CGI_10004326</name>
</gene>
<accession>K1R4H2</accession>
<evidence type="ECO:0000313" key="1">
    <source>
        <dbReference type="EMBL" id="EKC28816.1"/>
    </source>
</evidence>
<dbReference type="AlphaFoldDB" id="K1R4H2"/>
<sequence length="71" mass="7913">MAVVGDKREIIRINEYTSSLTFDNATHLVYCPFGSTFVDIDVANADLFPQVYPPCCSVFSIVRDSTLTSNF</sequence>
<proteinExistence type="predicted"/>
<dbReference type="HOGENOM" id="CLU_2742499_0_0_1"/>
<protein>
    <submittedName>
        <fullName evidence="1">Uncharacterized protein</fullName>
    </submittedName>
</protein>
<dbReference type="InParanoid" id="K1R4H2"/>
<name>K1R4H2_MAGGI</name>
<organism evidence="1">
    <name type="scientific">Magallana gigas</name>
    <name type="common">Pacific oyster</name>
    <name type="synonym">Crassostrea gigas</name>
    <dbReference type="NCBI Taxonomy" id="29159"/>
    <lineage>
        <taxon>Eukaryota</taxon>
        <taxon>Metazoa</taxon>
        <taxon>Spiralia</taxon>
        <taxon>Lophotrochozoa</taxon>
        <taxon>Mollusca</taxon>
        <taxon>Bivalvia</taxon>
        <taxon>Autobranchia</taxon>
        <taxon>Pteriomorphia</taxon>
        <taxon>Ostreida</taxon>
        <taxon>Ostreoidea</taxon>
        <taxon>Ostreidae</taxon>
        <taxon>Magallana</taxon>
    </lineage>
</organism>
<reference evidence="1" key="1">
    <citation type="journal article" date="2012" name="Nature">
        <title>The oyster genome reveals stress adaptation and complexity of shell formation.</title>
        <authorList>
            <person name="Zhang G."/>
            <person name="Fang X."/>
            <person name="Guo X."/>
            <person name="Li L."/>
            <person name="Luo R."/>
            <person name="Xu F."/>
            <person name="Yang P."/>
            <person name="Zhang L."/>
            <person name="Wang X."/>
            <person name="Qi H."/>
            <person name="Xiong Z."/>
            <person name="Que H."/>
            <person name="Xie Y."/>
            <person name="Holland P.W."/>
            <person name="Paps J."/>
            <person name="Zhu Y."/>
            <person name="Wu F."/>
            <person name="Chen Y."/>
            <person name="Wang J."/>
            <person name="Peng C."/>
            <person name="Meng J."/>
            <person name="Yang L."/>
            <person name="Liu J."/>
            <person name="Wen B."/>
            <person name="Zhang N."/>
            <person name="Huang Z."/>
            <person name="Zhu Q."/>
            <person name="Feng Y."/>
            <person name="Mount A."/>
            <person name="Hedgecock D."/>
            <person name="Xu Z."/>
            <person name="Liu Y."/>
            <person name="Domazet-Loso T."/>
            <person name="Du Y."/>
            <person name="Sun X."/>
            <person name="Zhang S."/>
            <person name="Liu B."/>
            <person name="Cheng P."/>
            <person name="Jiang X."/>
            <person name="Li J."/>
            <person name="Fan D."/>
            <person name="Wang W."/>
            <person name="Fu W."/>
            <person name="Wang T."/>
            <person name="Wang B."/>
            <person name="Zhang J."/>
            <person name="Peng Z."/>
            <person name="Li Y."/>
            <person name="Li N."/>
            <person name="Wang J."/>
            <person name="Chen M."/>
            <person name="He Y."/>
            <person name="Tan F."/>
            <person name="Song X."/>
            <person name="Zheng Q."/>
            <person name="Huang R."/>
            <person name="Yang H."/>
            <person name="Du X."/>
            <person name="Chen L."/>
            <person name="Yang M."/>
            <person name="Gaffney P.M."/>
            <person name="Wang S."/>
            <person name="Luo L."/>
            <person name="She Z."/>
            <person name="Ming Y."/>
            <person name="Huang W."/>
            <person name="Zhang S."/>
            <person name="Huang B."/>
            <person name="Zhang Y."/>
            <person name="Qu T."/>
            <person name="Ni P."/>
            <person name="Miao G."/>
            <person name="Wang J."/>
            <person name="Wang Q."/>
            <person name="Steinberg C.E."/>
            <person name="Wang H."/>
            <person name="Li N."/>
            <person name="Qian L."/>
            <person name="Zhang G."/>
            <person name="Li Y."/>
            <person name="Yang H."/>
            <person name="Liu X."/>
            <person name="Wang J."/>
            <person name="Yin Y."/>
            <person name="Wang J."/>
        </authorList>
    </citation>
    <scope>NUCLEOTIDE SEQUENCE [LARGE SCALE GENOMIC DNA]</scope>
    <source>
        <strain evidence="1">05x7-T-G4-1.051#20</strain>
    </source>
</reference>
<dbReference type="EMBL" id="JH815893">
    <property type="protein sequence ID" value="EKC28816.1"/>
    <property type="molecule type" value="Genomic_DNA"/>
</dbReference>